<dbReference type="Pfam" id="PF19040">
    <property type="entry name" value="SGNH"/>
    <property type="match status" value="1"/>
</dbReference>
<protein>
    <submittedName>
        <fullName evidence="4">Peptidoglycan/LPS O-acetylase OafA/YrhL</fullName>
    </submittedName>
</protein>
<accession>A0A4R6DNN8</accession>
<sequence length="691" mass="74956">MQQVEGRFRPEIQALRAIAVVSVVLYHLWPNRLSGGYVGVDVFFVISGFLIIGHLLRETEKTRRVDLLGFWARRVRRLLPASTLVLVVTAIATLIWVPQVQWVQYFHEFAASAASVQNWLLSASSIDYLGADDAASPVQHFWSLSVEEQFYIAWPLIVLGVLALPRRRRGISTARRVFFVLTGITAISLVLSVVITNTSPSTAYFDTTTRAWELGLGGILAFVTYGRHKPRRVLAASMSWAGLAMIAGALLFFTEATPFPGWTALLPVVGTMLVIAAGTPHIWWSPTHLARFPRVQWLGGISYSLYLWHWPILTIVPFALGHPLGFKSKLAVVVLSLVLATLTKRFVEDPARTMPVLTLRRPLVSVVAGVATAALVLGASTSVAAATTATITARADALQHSLSEQRPCVGALAVGDPDCKDPNRPNALTEPGVARADIGKGVAVEDPCKQGLTETGVMTCRIGDTEQPTKRIALVGDSHAGQYLVPLDRYGKQHRIEFVTYLKSFCIGLGIPGIEAQHNGRPAVVNSCATWGASVQQDLRTADVQAVVFTNYTPAYTTSDAPWRPVTAKDFESVWKPLQDAGKQVVALRDVPVSAEVNVPQCVAQHLDDADPCTTPLARAQLPADQDPMLQAAATSDVPVVDMTDLFCTGDTCHAVEGGLIVYFDRHHMTASFAETTAGIVGPRIVKAAER</sequence>
<feature type="transmembrane region" description="Helical" evidence="1">
    <location>
        <begin position="149"/>
        <end position="165"/>
    </location>
</feature>
<name>A0A4R6DNN8_9MICO</name>
<dbReference type="InterPro" id="IPR002656">
    <property type="entry name" value="Acyl_transf_3_dom"/>
</dbReference>
<feature type="transmembrane region" description="Helical" evidence="1">
    <location>
        <begin position="326"/>
        <end position="342"/>
    </location>
</feature>
<feature type="transmembrane region" description="Helical" evidence="1">
    <location>
        <begin position="363"/>
        <end position="386"/>
    </location>
</feature>
<dbReference type="Pfam" id="PF01757">
    <property type="entry name" value="Acyl_transf_3"/>
    <property type="match status" value="1"/>
</dbReference>
<feature type="transmembrane region" description="Helical" evidence="1">
    <location>
        <begin position="177"/>
        <end position="197"/>
    </location>
</feature>
<keyword evidence="1" id="KW-0472">Membrane</keyword>
<evidence type="ECO:0000259" key="3">
    <source>
        <dbReference type="Pfam" id="PF19040"/>
    </source>
</evidence>
<evidence type="ECO:0000256" key="1">
    <source>
        <dbReference type="SAM" id="Phobius"/>
    </source>
</evidence>
<evidence type="ECO:0000259" key="2">
    <source>
        <dbReference type="Pfam" id="PF01757"/>
    </source>
</evidence>
<gene>
    <name evidence="4" type="ORF">EDF64_101462</name>
</gene>
<keyword evidence="1" id="KW-1133">Transmembrane helix</keyword>
<feature type="transmembrane region" description="Helical" evidence="1">
    <location>
        <begin position="209"/>
        <end position="226"/>
    </location>
</feature>
<comment type="caution">
    <text evidence="4">The sequence shown here is derived from an EMBL/GenBank/DDBJ whole genome shotgun (WGS) entry which is preliminary data.</text>
</comment>
<dbReference type="GO" id="GO:0016020">
    <property type="term" value="C:membrane"/>
    <property type="evidence" value="ECO:0007669"/>
    <property type="project" value="TreeGrafter"/>
</dbReference>
<feature type="transmembrane region" description="Helical" evidence="1">
    <location>
        <begin position="233"/>
        <end position="253"/>
    </location>
</feature>
<dbReference type="PANTHER" id="PTHR23028">
    <property type="entry name" value="ACETYLTRANSFERASE"/>
    <property type="match status" value="1"/>
</dbReference>
<feature type="transmembrane region" description="Helical" evidence="1">
    <location>
        <begin position="259"/>
        <end position="283"/>
    </location>
</feature>
<feature type="transmembrane region" description="Helical" evidence="1">
    <location>
        <begin position="77"/>
        <end position="97"/>
    </location>
</feature>
<dbReference type="PANTHER" id="PTHR23028:SF53">
    <property type="entry name" value="ACYL_TRANSF_3 DOMAIN-CONTAINING PROTEIN"/>
    <property type="match status" value="1"/>
</dbReference>
<dbReference type="Proteomes" id="UP000295764">
    <property type="component" value="Unassembled WGS sequence"/>
</dbReference>
<feature type="transmembrane region" description="Helical" evidence="1">
    <location>
        <begin position="295"/>
        <end position="320"/>
    </location>
</feature>
<reference evidence="4 5" key="1">
    <citation type="submission" date="2019-03" db="EMBL/GenBank/DDBJ databases">
        <title>Genomic analyses of the natural microbiome of Caenorhabditis elegans.</title>
        <authorList>
            <person name="Samuel B."/>
        </authorList>
    </citation>
    <scope>NUCLEOTIDE SEQUENCE [LARGE SCALE GENOMIC DNA]</scope>
    <source>
        <strain evidence="4 5">JUb65</strain>
    </source>
</reference>
<dbReference type="AlphaFoldDB" id="A0A4R6DNN8"/>
<keyword evidence="1" id="KW-0812">Transmembrane</keyword>
<dbReference type="EMBL" id="SNVW01000001">
    <property type="protein sequence ID" value="TDN46596.1"/>
    <property type="molecule type" value="Genomic_DNA"/>
</dbReference>
<feature type="domain" description="Acyltransferase 3" evidence="2">
    <location>
        <begin position="11"/>
        <end position="340"/>
    </location>
</feature>
<dbReference type="InterPro" id="IPR050879">
    <property type="entry name" value="Acyltransferase_3"/>
</dbReference>
<dbReference type="OrthoDB" id="3404679at2"/>
<feature type="transmembrane region" description="Helical" evidence="1">
    <location>
        <begin position="12"/>
        <end position="29"/>
    </location>
</feature>
<proteinExistence type="predicted"/>
<dbReference type="GO" id="GO:0016747">
    <property type="term" value="F:acyltransferase activity, transferring groups other than amino-acyl groups"/>
    <property type="evidence" value="ECO:0007669"/>
    <property type="project" value="InterPro"/>
</dbReference>
<dbReference type="RefSeq" id="WP_133518449.1">
    <property type="nucleotide sequence ID" value="NZ_SNVW01000001.1"/>
</dbReference>
<evidence type="ECO:0000313" key="4">
    <source>
        <dbReference type="EMBL" id="TDN46596.1"/>
    </source>
</evidence>
<organism evidence="4 5">
    <name type="scientific">Curtobacterium flaccumfaciens</name>
    <dbReference type="NCBI Taxonomy" id="2035"/>
    <lineage>
        <taxon>Bacteria</taxon>
        <taxon>Bacillati</taxon>
        <taxon>Actinomycetota</taxon>
        <taxon>Actinomycetes</taxon>
        <taxon>Micrococcales</taxon>
        <taxon>Microbacteriaceae</taxon>
        <taxon>Curtobacterium</taxon>
    </lineage>
</organism>
<dbReference type="InterPro" id="IPR043968">
    <property type="entry name" value="SGNH"/>
</dbReference>
<feature type="domain" description="SGNH" evidence="3">
    <location>
        <begin position="456"/>
        <end position="678"/>
    </location>
</feature>
<evidence type="ECO:0000313" key="5">
    <source>
        <dbReference type="Proteomes" id="UP000295764"/>
    </source>
</evidence>
<dbReference type="GO" id="GO:0009103">
    <property type="term" value="P:lipopolysaccharide biosynthetic process"/>
    <property type="evidence" value="ECO:0007669"/>
    <property type="project" value="TreeGrafter"/>
</dbReference>
<feature type="transmembrane region" description="Helical" evidence="1">
    <location>
        <begin position="35"/>
        <end position="56"/>
    </location>
</feature>